<dbReference type="Proteomes" id="UP000886998">
    <property type="component" value="Unassembled WGS sequence"/>
</dbReference>
<keyword evidence="1" id="KW-0472">Membrane</keyword>
<dbReference type="EMBL" id="BMAV01002249">
    <property type="protein sequence ID" value="GFY41069.1"/>
    <property type="molecule type" value="Genomic_DNA"/>
</dbReference>
<keyword evidence="1" id="KW-0812">Transmembrane</keyword>
<evidence type="ECO:0000313" key="3">
    <source>
        <dbReference type="Proteomes" id="UP000886998"/>
    </source>
</evidence>
<comment type="caution">
    <text evidence="2">The sequence shown here is derived from an EMBL/GenBank/DDBJ whole genome shotgun (WGS) entry which is preliminary data.</text>
</comment>
<dbReference type="AlphaFoldDB" id="A0A8X6WVA2"/>
<protein>
    <submittedName>
        <fullName evidence="2">Uncharacterized protein</fullName>
    </submittedName>
</protein>
<reference evidence="2" key="1">
    <citation type="submission" date="2020-08" db="EMBL/GenBank/DDBJ databases">
        <title>Multicomponent nature underlies the extraordinary mechanical properties of spider dragline silk.</title>
        <authorList>
            <person name="Kono N."/>
            <person name="Nakamura H."/>
            <person name="Mori M."/>
            <person name="Yoshida Y."/>
            <person name="Ohtoshi R."/>
            <person name="Malay A.D."/>
            <person name="Moran D.A.P."/>
            <person name="Tomita M."/>
            <person name="Numata K."/>
            <person name="Arakawa K."/>
        </authorList>
    </citation>
    <scope>NUCLEOTIDE SEQUENCE</scope>
</reference>
<keyword evidence="1" id="KW-1133">Transmembrane helix</keyword>
<evidence type="ECO:0000313" key="2">
    <source>
        <dbReference type="EMBL" id="GFY41069.1"/>
    </source>
</evidence>
<organism evidence="2 3">
    <name type="scientific">Trichonephila inaurata madagascariensis</name>
    <dbReference type="NCBI Taxonomy" id="2747483"/>
    <lineage>
        <taxon>Eukaryota</taxon>
        <taxon>Metazoa</taxon>
        <taxon>Ecdysozoa</taxon>
        <taxon>Arthropoda</taxon>
        <taxon>Chelicerata</taxon>
        <taxon>Arachnida</taxon>
        <taxon>Araneae</taxon>
        <taxon>Araneomorphae</taxon>
        <taxon>Entelegynae</taxon>
        <taxon>Araneoidea</taxon>
        <taxon>Nephilidae</taxon>
        <taxon>Trichonephila</taxon>
        <taxon>Trichonephila inaurata</taxon>
    </lineage>
</organism>
<sequence>MIIILAKTKTRLMTNDGSLLFCSGCLWRGSIAICLRGVKGNFRNSVHESNLGAYSRLLIELALTECYTEFITVRIMLGVTAVVVLNVGWITLRYSVLVVRVIL</sequence>
<gene>
    <name evidence="2" type="ORF">TNIN_293321</name>
</gene>
<name>A0A8X6WVA2_9ARAC</name>
<feature type="transmembrane region" description="Helical" evidence="1">
    <location>
        <begin position="71"/>
        <end position="92"/>
    </location>
</feature>
<accession>A0A8X6WVA2</accession>
<keyword evidence="3" id="KW-1185">Reference proteome</keyword>
<evidence type="ECO:0000256" key="1">
    <source>
        <dbReference type="SAM" id="Phobius"/>
    </source>
</evidence>
<proteinExistence type="predicted"/>